<evidence type="ECO:0000256" key="4">
    <source>
        <dbReference type="RuleBase" id="RU362026"/>
    </source>
</evidence>
<dbReference type="SUPFAM" id="SSF53335">
    <property type="entry name" value="S-adenosyl-L-methionine-dependent methyltransferases"/>
    <property type="match status" value="1"/>
</dbReference>
<dbReference type="InterPro" id="IPR002052">
    <property type="entry name" value="DNA_methylase_N6_adenine_CS"/>
</dbReference>
<dbReference type="InterPro" id="IPR002941">
    <property type="entry name" value="DNA_methylase_N4/N6"/>
</dbReference>
<dbReference type="GO" id="GO:0003677">
    <property type="term" value="F:DNA binding"/>
    <property type="evidence" value="ECO:0007669"/>
    <property type="project" value="InterPro"/>
</dbReference>
<evidence type="ECO:0000256" key="1">
    <source>
        <dbReference type="ARBA" id="ARBA00006594"/>
    </source>
</evidence>
<feature type="domain" description="DNA methylase N-4/N-6" evidence="5">
    <location>
        <begin position="56"/>
        <end position="311"/>
    </location>
</feature>
<gene>
    <name evidence="6" type="ORF">EVJ47_03405</name>
</gene>
<dbReference type="Pfam" id="PF01555">
    <property type="entry name" value="N6_N4_Mtase"/>
    <property type="match status" value="1"/>
</dbReference>
<accession>A0A519BDI3</accession>
<dbReference type="EC" id="2.1.1.-" evidence="4"/>
<proteinExistence type="inferred from homology"/>
<keyword evidence="3 6" id="KW-0808">Transferase</keyword>
<dbReference type="PRINTS" id="PR00508">
    <property type="entry name" value="S21N4MTFRASE"/>
</dbReference>
<organism evidence="6 7">
    <name type="scientific">Candidatus Acidulodesulfobacterium ferriphilum</name>
    <dbReference type="NCBI Taxonomy" id="2597223"/>
    <lineage>
        <taxon>Bacteria</taxon>
        <taxon>Deltaproteobacteria</taxon>
        <taxon>Candidatus Acidulodesulfobacterales</taxon>
        <taxon>Candidatus Acidulodesulfobacterium</taxon>
    </lineage>
</organism>
<dbReference type="PANTHER" id="PTHR13370:SF3">
    <property type="entry name" value="TRNA (GUANINE(10)-N2)-METHYLTRANSFERASE HOMOLOG"/>
    <property type="match status" value="1"/>
</dbReference>
<evidence type="ECO:0000256" key="3">
    <source>
        <dbReference type="ARBA" id="ARBA00022679"/>
    </source>
</evidence>
<dbReference type="InterPro" id="IPR001091">
    <property type="entry name" value="RM_Methyltransferase"/>
</dbReference>
<keyword evidence="2 6" id="KW-0489">Methyltransferase</keyword>
<comment type="caution">
    <text evidence="6">The sequence shown here is derived from an EMBL/GenBank/DDBJ whole genome shotgun (WGS) entry which is preliminary data.</text>
</comment>
<dbReference type="AlphaFoldDB" id="A0A519BDI3"/>
<dbReference type="PANTHER" id="PTHR13370">
    <property type="entry name" value="RNA METHYLASE-RELATED"/>
    <property type="match status" value="1"/>
</dbReference>
<dbReference type="GO" id="GO:0008170">
    <property type="term" value="F:N-methyltransferase activity"/>
    <property type="evidence" value="ECO:0007669"/>
    <property type="project" value="InterPro"/>
</dbReference>
<name>A0A519BDI3_9DELT</name>
<dbReference type="Proteomes" id="UP000320813">
    <property type="component" value="Unassembled WGS sequence"/>
</dbReference>
<dbReference type="GO" id="GO:0032259">
    <property type="term" value="P:methylation"/>
    <property type="evidence" value="ECO:0007669"/>
    <property type="project" value="UniProtKB-KW"/>
</dbReference>
<comment type="similarity">
    <text evidence="1 4">Belongs to the N(4)/N(6)-methyltransferase family.</text>
</comment>
<dbReference type="InterPro" id="IPR029063">
    <property type="entry name" value="SAM-dependent_MTases_sf"/>
</dbReference>
<dbReference type="PROSITE" id="PS00092">
    <property type="entry name" value="N6_MTASE"/>
    <property type="match status" value="1"/>
</dbReference>
<dbReference type="GO" id="GO:0009007">
    <property type="term" value="F:site-specific DNA-methyltransferase (adenine-specific) activity"/>
    <property type="evidence" value="ECO:0007669"/>
    <property type="project" value="TreeGrafter"/>
</dbReference>
<dbReference type="Gene3D" id="3.40.50.150">
    <property type="entry name" value="Vaccinia Virus protein VP39"/>
    <property type="match status" value="1"/>
</dbReference>
<evidence type="ECO:0000259" key="5">
    <source>
        <dbReference type="Pfam" id="PF01555"/>
    </source>
</evidence>
<evidence type="ECO:0000313" key="6">
    <source>
        <dbReference type="EMBL" id="RZD15332.1"/>
    </source>
</evidence>
<evidence type="ECO:0000256" key="2">
    <source>
        <dbReference type="ARBA" id="ARBA00022603"/>
    </source>
</evidence>
<dbReference type="GO" id="GO:0005737">
    <property type="term" value="C:cytoplasm"/>
    <property type="evidence" value="ECO:0007669"/>
    <property type="project" value="TreeGrafter"/>
</dbReference>
<sequence length="325" mass="37560">MNNINVINEKYNVNIARSAARKTVQNKDKKEIKIKDAFLYLADCMNVFCKIADNSIDFIATDPPYFLDGMGDEWSDVELRKRESKAGVVRGLPRGMKFDPSQGKRLEIFFYNVSKEAIRVLKPGGFMASFSSGRLFHRIASASENAGFEIRDMLIWEHNGGQGKAFTQDHFVRKMKISNDEKENIIKKLQNRKTPQLRPKFESILLAQKPKEGTFVENWLKWGTGLIRTDFETQQTTILNYRKPNMRKEIGHMTIKPVEIMERLIEIFSVQGQVVLDPFMGSGTTGVAALRKMRKFIGFEIEKEYFKIAKKRLERFNAQRSEQLL</sequence>
<reference evidence="6 7" key="1">
    <citation type="submission" date="2019-01" db="EMBL/GenBank/DDBJ databases">
        <title>Insights into ecological role of a new deltaproteobacterial order Candidatus Sinidesulfobacterales (Sva0485) by metagenomics and metatranscriptomics.</title>
        <authorList>
            <person name="Tan S."/>
            <person name="Liu J."/>
            <person name="Fang Y."/>
            <person name="Hedlund B.P."/>
            <person name="Lian Z.H."/>
            <person name="Huang L.Y."/>
            <person name="Li J.T."/>
            <person name="Huang L.N."/>
            <person name="Li W.J."/>
            <person name="Jiang H.C."/>
            <person name="Dong H.L."/>
            <person name="Shu W.S."/>
        </authorList>
    </citation>
    <scope>NUCLEOTIDE SEQUENCE [LARGE SCALE GENOMIC DNA]</scope>
    <source>
        <strain evidence="6">AP3</strain>
    </source>
</reference>
<protein>
    <recommendedName>
        <fullName evidence="4">Methyltransferase</fullName>
        <ecNumber evidence="4">2.1.1.-</ecNumber>
    </recommendedName>
</protein>
<dbReference type="EMBL" id="SGBD01000001">
    <property type="protein sequence ID" value="RZD15332.1"/>
    <property type="molecule type" value="Genomic_DNA"/>
</dbReference>
<evidence type="ECO:0000313" key="7">
    <source>
        <dbReference type="Proteomes" id="UP000320813"/>
    </source>
</evidence>